<dbReference type="InterPro" id="IPR036314">
    <property type="entry name" value="SOD_C_sf"/>
</dbReference>
<dbReference type="STRING" id="745531.A0A0C3SDQ3"/>
<dbReference type="SUPFAM" id="SSF46609">
    <property type="entry name" value="Fe,Mn superoxide dismutase (SOD), N-terminal domain"/>
    <property type="match status" value="1"/>
</dbReference>
<dbReference type="InterPro" id="IPR019832">
    <property type="entry name" value="Mn/Fe_SOD_C"/>
</dbReference>
<reference evidence="4 5" key="1">
    <citation type="journal article" date="2014" name="PLoS Genet.">
        <title>Analysis of the Phlebiopsis gigantea genome, transcriptome and secretome provides insight into its pioneer colonization strategies of wood.</title>
        <authorList>
            <person name="Hori C."/>
            <person name="Ishida T."/>
            <person name="Igarashi K."/>
            <person name="Samejima M."/>
            <person name="Suzuki H."/>
            <person name="Master E."/>
            <person name="Ferreira P."/>
            <person name="Ruiz-Duenas F.J."/>
            <person name="Held B."/>
            <person name="Canessa P."/>
            <person name="Larrondo L.F."/>
            <person name="Schmoll M."/>
            <person name="Druzhinina I.S."/>
            <person name="Kubicek C.P."/>
            <person name="Gaskell J.A."/>
            <person name="Kersten P."/>
            <person name="St John F."/>
            <person name="Glasner J."/>
            <person name="Sabat G."/>
            <person name="Splinter BonDurant S."/>
            <person name="Syed K."/>
            <person name="Yadav J."/>
            <person name="Mgbeahuruike A.C."/>
            <person name="Kovalchuk A."/>
            <person name="Asiegbu F.O."/>
            <person name="Lackner G."/>
            <person name="Hoffmeister D."/>
            <person name="Rencoret J."/>
            <person name="Gutierrez A."/>
            <person name="Sun H."/>
            <person name="Lindquist E."/>
            <person name="Barry K."/>
            <person name="Riley R."/>
            <person name="Grigoriev I.V."/>
            <person name="Henrissat B."/>
            <person name="Kues U."/>
            <person name="Berka R.M."/>
            <person name="Martinez A.T."/>
            <person name="Covert S.F."/>
            <person name="Blanchette R.A."/>
            <person name="Cullen D."/>
        </authorList>
    </citation>
    <scope>NUCLEOTIDE SEQUENCE [LARGE SCALE GENOMIC DNA]</scope>
    <source>
        <strain evidence="4 5">11061_1 CR5-6</strain>
    </source>
</reference>
<keyword evidence="5" id="KW-1185">Reference proteome</keyword>
<feature type="domain" description="Manganese/iron superoxide dismutase C-terminal" evidence="3">
    <location>
        <begin position="273"/>
        <end position="322"/>
    </location>
</feature>
<dbReference type="Gene3D" id="3.55.40.20">
    <property type="entry name" value="Iron/manganese superoxide dismutase, C-terminal domain"/>
    <property type="match status" value="1"/>
</dbReference>
<dbReference type="HOGENOM" id="CLU_057349_2_0_1"/>
<evidence type="ECO:0000313" key="4">
    <source>
        <dbReference type="EMBL" id="KIP09840.1"/>
    </source>
</evidence>
<evidence type="ECO:0000256" key="2">
    <source>
        <dbReference type="SAM" id="MobiDB-lite"/>
    </source>
</evidence>
<dbReference type="OrthoDB" id="275227at2759"/>
<dbReference type="InterPro" id="IPR036324">
    <property type="entry name" value="Mn/Fe_SOD_N_sf"/>
</dbReference>
<organism evidence="4 5">
    <name type="scientific">Phlebiopsis gigantea (strain 11061_1 CR5-6)</name>
    <name type="common">White-rot fungus</name>
    <name type="synonym">Peniophora gigantea</name>
    <dbReference type="NCBI Taxonomy" id="745531"/>
    <lineage>
        <taxon>Eukaryota</taxon>
        <taxon>Fungi</taxon>
        <taxon>Dikarya</taxon>
        <taxon>Basidiomycota</taxon>
        <taxon>Agaricomycotina</taxon>
        <taxon>Agaricomycetes</taxon>
        <taxon>Polyporales</taxon>
        <taxon>Phanerochaetaceae</taxon>
        <taxon>Phlebiopsis</taxon>
    </lineage>
</organism>
<feature type="compositionally biased region" description="Low complexity" evidence="2">
    <location>
        <begin position="227"/>
        <end position="241"/>
    </location>
</feature>
<dbReference type="Pfam" id="PF02777">
    <property type="entry name" value="Sod_Fe_C"/>
    <property type="match status" value="2"/>
</dbReference>
<sequence length="338" mass="37292">MHRVASQFVAGSVRRVKPSSRAVIRTLQARQLHNRVLPLYDVENGMGDFLPPASLKMIAEDYQQGLLDRLNDEVKDTPQKTKTVVQTVIEAAQDPSKALMFNYASEALNNSFFLSCLKPPSTDLPNHEDDISHHLSGQIRTDFESLTQLKSIFSATALGMFGQGWVWLVCDQSGSLAVLPTFGTGTLLIRSRERLQRRVGVPDAVIGEEAGFVKSRGIPGVPPASPAAPSSPVSGASSSLPPLHPPRTRALSTPSRGNNDWRAKGFHDPTVHDNIPVGETLFPLLCLSVHEHAWISAGYGIWGKEEYLKRFWHVVNWKQVSEHYATYCPDRTHMAALV</sequence>
<dbReference type="PANTHER" id="PTHR43595:SF2">
    <property type="entry name" value="SMALL RIBOSOMAL SUBUNIT PROTEIN MS42"/>
    <property type="match status" value="1"/>
</dbReference>
<accession>A0A0C3SDQ3</accession>
<comment type="function">
    <text evidence="1">Component of the mitochondrial ribosome (mitoribosome), a dedicated translation machinery responsible for the synthesis of mitochondrial genome-encoded proteins, including at least some of the essential transmembrane subunits of the mitochondrial respiratory chain. The mitoribosomes are attached to the mitochondrial inner membrane and translation products are cotranslationally integrated into the membrane.</text>
</comment>
<evidence type="ECO:0000313" key="5">
    <source>
        <dbReference type="Proteomes" id="UP000053257"/>
    </source>
</evidence>
<dbReference type="EMBL" id="KN840461">
    <property type="protein sequence ID" value="KIP09840.1"/>
    <property type="molecule type" value="Genomic_DNA"/>
</dbReference>
<name>A0A0C3SDQ3_PHLG1</name>
<dbReference type="GO" id="GO:0046872">
    <property type="term" value="F:metal ion binding"/>
    <property type="evidence" value="ECO:0007669"/>
    <property type="project" value="InterPro"/>
</dbReference>
<evidence type="ECO:0000256" key="1">
    <source>
        <dbReference type="ARBA" id="ARBA00037226"/>
    </source>
</evidence>
<protein>
    <recommendedName>
        <fullName evidence="3">Manganese/iron superoxide dismutase C-terminal domain-containing protein</fullName>
    </recommendedName>
</protein>
<evidence type="ECO:0000259" key="3">
    <source>
        <dbReference type="Pfam" id="PF02777"/>
    </source>
</evidence>
<dbReference type="GO" id="GO:0005737">
    <property type="term" value="C:cytoplasm"/>
    <property type="evidence" value="ECO:0007669"/>
    <property type="project" value="TreeGrafter"/>
</dbReference>
<dbReference type="PANTHER" id="PTHR43595">
    <property type="entry name" value="37S RIBOSOMAL PROTEIN S26, MITOCHONDRIAL"/>
    <property type="match status" value="1"/>
</dbReference>
<proteinExistence type="predicted"/>
<dbReference type="Proteomes" id="UP000053257">
    <property type="component" value="Unassembled WGS sequence"/>
</dbReference>
<feature type="domain" description="Manganese/iron superoxide dismutase C-terminal" evidence="3">
    <location>
        <begin position="133"/>
        <end position="185"/>
    </location>
</feature>
<dbReference type="AlphaFoldDB" id="A0A0C3SDQ3"/>
<feature type="region of interest" description="Disordered" evidence="2">
    <location>
        <begin position="217"/>
        <end position="259"/>
    </location>
</feature>
<dbReference type="SUPFAM" id="SSF54719">
    <property type="entry name" value="Fe,Mn superoxide dismutase (SOD), C-terminal domain"/>
    <property type="match status" value="1"/>
</dbReference>
<dbReference type="GO" id="GO:0004784">
    <property type="term" value="F:superoxide dismutase activity"/>
    <property type="evidence" value="ECO:0007669"/>
    <property type="project" value="InterPro"/>
</dbReference>
<gene>
    <name evidence="4" type="ORF">PHLGIDRAFT_102150</name>
</gene>